<dbReference type="PANTHER" id="PTHR41259:SF1">
    <property type="entry name" value="DOUBLE-STRAND BREAK REPAIR RAD50 ATPASE, PUTATIVE-RELATED"/>
    <property type="match status" value="1"/>
</dbReference>
<organism evidence="3 4">
    <name type="scientific">Pollutimonas subterranea</name>
    <dbReference type="NCBI Taxonomy" id="2045210"/>
    <lineage>
        <taxon>Bacteria</taxon>
        <taxon>Pseudomonadati</taxon>
        <taxon>Pseudomonadota</taxon>
        <taxon>Betaproteobacteria</taxon>
        <taxon>Burkholderiales</taxon>
        <taxon>Alcaligenaceae</taxon>
        <taxon>Pollutimonas</taxon>
    </lineage>
</organism>
<reference evidence="3 4" key="1">
    <citation type="submission" date="2017-10" db="EMBL/GenBank/DDBJ databases">
        <title>Two draft genome sequences of Pusillimonas sp. strains isolated from a nitrate- and radionuclide-contaminated groundwater in Russia.</title>
        <authorList>
            <person name="Grouzdev D.S."/>
            <person name="Tourova T.P."/>
            <person name="Goeva M.A."/>
            <person name="Babich T.L."/>
            <person name="Sokolova D.S."/>
            <person name="Abdullin R."/>
            <person name="Poltaraus A.B."/>
            <person name="Toshchakov S.V."/>
            <person name="Nazina T.N."/>
        </authorList>
    </citation>
    <scope>NUCLEOTIDE SEQUENCE [LARGE SCALE GENOMIC DNA]</scope>
    <source>
        <strain evidence="3 4">JR1/69-3-13</strain>
    </source>
</reference>
<dbReference type="SUPFAM" id="SSF52540">
    <property type="entry name" value="P-loop containing nucleoside triphosphate hydrolases"/>
    <property type="match status" value="1"/>
</dbReference>
<evidence type="ECO:0000313" key="3">
    <source>
        <dbReference type="EMBL" id="PLC48653.1"/>
    </source>
</evidence>
<dbReference type="Gene3D" id="3.40.50.300">
    <property type="entry name" value="P-loop containing nucleotide triphosphate hydrolases"/>
    <property type="match status" value="2"/>
</dbReference>
<evidence type="ECO:0000256" key="1">
    <source>
        <dbReference type="SAM" id="Coils"/>
    </source>
</evidence>
<dbReference type="AlphaFoldDB" id="A0A2N4U0V7"/>
<evidence type="ECO:0000259" key="2">
    <source>
        <dbReference type="Pfam" id="PF13514"/>
    </source>
</evidence>
<dbReference type="Pfam" id="PF13514">
    <property type="entry name" value="AAA_27"/>
    <property type="match status" value="1"/>
</dbReference>
<keyword evidence="1" id="KW-0175">Coiled coil</keyword>
<dbReference type="InterPro" id="IPR038734">
    <property type="entry name" value="YhaN_AAA"/>
</dbReference>
<dbReference type="OrthoDB" id="9764467at2"/>
<dbReference type="InterPro" id="IPR027417">
    <property type="entry name" value="P-loop_NTPase"/>
</dbReference>
<name>A0A2N4U0V7_9BURK</name>
<dbReference type="EMBL" id="PDNW01000017">
    <property type="protein sequence ID" value="PLC48653.1"/>
    <property type="molecule type" value="Genomic_DNA"/>
</dbReference>
<dbReference type="RefSeq" id="WP_102075140.1">
    <property type="nucleotide sequence ID" value="NZ_PDNW01000017.1"/>
</dbReference>
<protein>
    <recommendedName>
        <fullName evidence="2">YhaN AAA domain-containing protein</fullName>
    </recommendedName>
</protein>
<evidence type="ECO:0000313" key="4">
    <source>
        <dbReference type="Proteomes" id="UP000234190"/>
    </source>
</evidence>
<sequence length="1155" mass="127215">MRLTRLDLARYGKFTDRSIEFPAARHDFHVVVGPNEAGKSTLRQAFSDLFFGFPVRTALDFLHPKSELKLQAAIEHADGRLDFQRIKGNKNTLRAPDGTPLPDAVLDGYLGTATCDFFDKMFGLDHPRLVRGGNDMLKAQDDVGQVLFQAAAGVASLGKVYEALQAEASLLWSPKKSKERLWYIAQAELDQANAALKDVTVRTREWAEAHRHVEDLEGAVADRRERQQQLLAKRVRLERVRRLAPAVAVLAEHEKLLREMGPVTDLPVDAADILASAEIELARAEQRRSTHSAQSARLEAVLRDISIDDRVLLLAGDIEALDTLRHRYAMHEQNIQRYEGECASLWKDATDAAIQLGWPGAGSLDLAALQACLPPLPVRRRIEQLLRDHGGLRQGLQAADHAVQSRESEIAAWRARMAQLPAVDVPVELRVALDRAVSLGEPQAALDKAAAVVGKAKAELDNSLAALGTWFQDVPTLIALQLPSSQVLARLLAQRQELSSDLKAARSRLSESSDAVGQRELVLRQYQQMHHPVTVDDVLRARERRDDTWRSLLSRTVLLETGASAFQETILRADALADARLDNAQEAAELQSLQHQYEQEQQKRDHAEQLCRSVEASLTQFDEAWRDTCSSLGLPDMPLDTMPEWSVQKGKALAALQQLTLAKQEHEALLATHGAVLEALRKALAAAGLPVAKADTVAACCLRAQEYISAAEAAQVRRAVLSDQLTEAQPVLAALQQASRVAADDMRQWKEAWTAALDAAGLVNDSPAADVQAALGLMEAIADKLKLIRQRRVEQIDVMRSDLQGFQNTAGQLLQTLGISPAGIEAGQVSRDLMARLHAARQAQEQETAVRRELQHIHAQLQQADEAIQSASASLRPLFQRAGVADKDELRQAIVQSDRHRALLETITKGQADLLANGDGYTRVQIQDEVESADHAQLLAQLDVLNADIDADTLEQTRLAVELADAVRKLDAIAGTDAAAKAESQRQQALARMADVTERYIKVFTAARLLRWSIDRYREQKQGPMLARAGAIFSGLTLGSFQRLAVDFDREPMVLEGLRSDGVRVGIGGMSDGTRDQLYLALRLAALELHLQQAPALPFIADDLFINYDDARAEAALWALAELSQHTQVIFLSHHDHLLATAHKVFGKDLNVVML</sequence>
<feature type="domain" description="YhaN AAA" evidence="2">
    <location>
        <begin position="1"/>
        <end position="206"/>
    </location>
</feature>
<proteinExistence type="predicted"/>
<gene>
    <name evidence="3" type="ORF">CR159_16855</name>
</gene>
<dbReference type="PANTHER" id="PTHR41259">
    <property type="entry name" value="DOUBLE-STRAND BREAK REPAIR RAD50 ATPASE, PUTATIVE-RELATED"/>
    <property type="match status" value="1"/>
</dbReference>
<dbReference type="Proteomes" id="UP000234190">
    <property type="component" value="Unassembled WGS sequence"/>
</dbReference>
<feature type="coiled-coil region" evidence="1">
    <location>
        <begin position="576"/>
        <end position="617"/>
    </location>
</feature>
<accession>A0A2N4U0V7</accession>
<keyword evidence="4" id="KW-1185">Reference proteome</keyword>
<comment type="caution">
    <text evidence="3">The sequence shown here is derived from an EMBL/GenBank/DDBJ whole genome shotgun (WGS) entry which is preliminary data.</text>
</comment>